<feature type="chain" id="PRO_5039719080" description="Calcium-binding protein" evidence="1">
    <location>
        <begin position="26"/>
        <end position="257"/>
    </location>
</feature>
<evidence type="ECO:0000313" key="2">
    <source>
        <dbReference type="EMBL" id="QDY77452.1"/>
    </source>
</evidence>
<dbReference type="EMBL" id="CP042266">
    <property type="protein sequence ID" value="QDY77452.1"/>
    <property type="molecule type" value="Genomic_DNA"/>
</dbReference>
<reference evidence="2 3" key="1">
    <citation type="submission" date="2019-07" db="EMBL/GenBank/DDBJ databases">
        <authorList>
            <person name="Zhu P."/>
        </authorList>
    </citation>
    <scope>NUCLEOTIDE SEQUENCE [LARGE SCALE GENOMIC DNA]</scope>
    <source>
        <strain evidence="2 3">SSL-25</strain>
    </source>
</reference>
<dbReference type="KEGG" id="sqz:FQU76_13995"/>
<dbReference type="AlphaFoldDB" id="A0A5B8IGV2"/>
<organism evidence="2 3">
    <name type="scientific">Streptomyces qinzhouensis</name>
    <dbReference type="NCBI Taxonomy" id="2599401"/>
    <lineage>
        <taxon>Bacteria</taxon>
        <taxon>Bacillati</taxon>
        <taxon>Actinomycetota</taxon>
        <taxon>Actinomycetes</taxon>
        <taxon>Kitasatosporales</taxon>
        <taxon>Streptomycetaceae</taxon>
        <taxon>Streptomyces</taxon>
    </lineage>
</organism>
<evidence type="ECO:0000256" key="1">
    <source>
        <dbReference type="SAM" id="SignalP"/>
    </source>
</evidence>
<evidence type="ECO:0000313" key="3">
    <source>
        <dbReference type="Proteomes" id="UP000320580"/>
    </source>
</evidence>
<feature type="signal peptide" evidence="1">
    <location>
        <begin position="1"/>
        <end position="25"/>
    </location>
</feature>
<accession>A0A5B8IGV2</accession>
<gene>
    <name evidence="2" type="ORF">FQU76_13995</name>
</gene>
<name>A0A5B8IGV2_9ACTN</name>
<protein>
    <recommendedName>
        <fullName evidence="4">Calcium-binding protein</fullName>
    </recommendedName>
</protein>
<proteinExistence type="predicted"/>
<sequence>MRIRTSASASASTALVAALLLTVLAAPGARADHFPPPSFADVAVNKERDVVLGLGRAGIRTTFTLYAPLGTSGVDARMWRGSSYARPDLSFGFAELLNCRGPVEECATSLTLHFKQVRNKHAGAWNLSLTAGNYDHPEQPTVVPQAARFGLFRNATLTVNATPEPVRKGNTITVKGGLRIADWDRGRYAGSPGKEVRLEFRAPNADQYQLVKRVPTDRYGNVTARVKAGADGYWRWRYLGSTTTASVTTYGDFVDVR</sequence>
<dbReference type="RefSeq" id="WP_146480790.1">
    <property type="nucleotide sequence ID" value="NZ_CP042266.1"/>
</dbReference>
<keyword evidence="1" id="KW-0732">Signal</keyword>
<keyword evidence="3" id="KW-1185">Reference proteome</keyword>
<evidence type="ECO:0008006" key="4">
    <source>
        <dbReference type="Google" id="ProtNLM"/>
    </source>
</evidence>
<dbReference type="OrthoDB" id="4132196at2"/>
<dbReference type="Proteomes" id="UP000320580">
    <property type="component" value="Chromosome"/>
</dbReference>